<keyword evidence="7 17" id="KW-0554">One-carbon metabolism</keyword>
<dbReference type="InterPro" id="IPR036565">
    <property type="entry name" value="Mur-like_cat_sf"/>
</dbReference>
<dbReference type="NCBIfam" id="TIGR01499">
    <property type="entry name" value="folC"/>
    <property type="match status" value="1"/>
</dbReference>
<dbReference type="PANTHER" id="PTHR11136:SF5">
    <property type="entry name" value="FOLYLPOLYGLUTAMATE SYNTHASE, MITOCHONDRIAL"/>
    <property type="match status" value="1"/>
</dbReference>
<reference evidence="18 19" key="1">
    <citation type="submission" date="2024-02" db="EMBL/GenBank/DDBJ databases">
        <authorList>
            <person name="Daric V."/>
            <person name="Darras S."/>
        </authorList>
    </citation>
    <scope>NUCLEOTIDE SEQUENCE [LARGE SCALE GENOMIC DNA]</scope>
</reference>
<dbReference type="SUPFAM" id="SSF53244">
    <property type="entry name" value="MurD-like peptide ligases, peptide-binding domain"/>
    <property type="match status" value="1"/>
</dbReference>
<dbReference type="Proteomes" id="UP001642483">
    <property type="component" value="Unassembled WGS sequence"/>
</dbReference>
<evidence type="ECO:0000256" key="6">
    <source>
        <dbReference type="ARBA" id="ARBA00022490"/>
    </source>
</evidence>
<dbReference type="InterPro" id="IPR023600">
    <property type="entry name" value="Folylpolyglutamate_synth_euk"/>
</dbReference>
<keyword evidence="13" id="KW-0460">Magnesium</keyword>
<comment type="cofactor">
    <cofactor evidence="17">
        <name>a monovalent cation</name>
        <dbReference type="ChEBI" id="CHEBI:60242"/>
    </cofactor>
    <text evidence="17">A monovalent cation.</text>
</comment>
<comment type="caution">
    <text evidence="18">The sequence shown here is derived from an EMBL/GenBank/DDBJ whole genome shotgun (WGS) entry which is preliminary data.</text>
</comment>
<evidence type="ECO:0000256" key="12">
    <source>
        <dbReference type="ARBA" id="ARBA00022840"/>
    </source>
</evidence>
<name>A0ABP0GH03_CLALP</name>
<keyword evidence="8 17" id="KW-0436">Ligase</keyword>
<keyword evidence="15" id="KW-0472">Membrane</keyword>
<evidence type="ECO:0000256" key="7">
    <source>
        <dbReference type="ARBA" id="ARBA00022563"/>
    </source>
</evidence>
<evidence type="ECO:0000256" key="1">
    <source>
        <dbReference type="ARBA" id="ARBA00004273"/>
    </source>
</evidence>
<gene>
    <name evidence="18" type="ORF">CVLEPA_LOCUS23425</name>
</gene>
<evidence type="ECO:0000256" key="9">
    <source>
        <dbReference type="ARBA" id="ARBA00022723"/>
    </source>
</evidence>
<comment type="subcellular location">
    <subcellularLocation>
        <location evidence="3">Cytoplasm</location>
    </subcellularLocation>
    <subcellularLocation>
        <location evidence="1">Mitochondrion inner membrane</location>
    </subcellularLocation>
    <subcellularLocation>
        <location evidence="2">Mitochondrion matrix</location>
    </subcellularLocation>
</comment>
<dbReference type="EMBL" id="CAWYQH010000119">
    <property type="protein sequence ID" value="CAK8690865.1"/>
    <property type="molecule type" value="Genomic_DNA"/>
</dbReference>
<evidence type="ECO:0000256" key="17">
    <source>
        <dbReference type="PIRNR" id="PIRNR038895"/>
    </source>
</evidence>
<dbReference type="PROSITE" id="PS01012">
    <property type="entry name" value="FOLYLPOLYGLU_SYNT_2"/>
    <property type="match status" value="1"/>
</dbReference>
<accession>A0ABP0GH03</accession>
<evidence type="ECO:0000256" key="3">
    <source>
        <dbReference type="ARBA" id="ARBA00004496"/>
    </source>
</evidence>
<evidence type="ECO:0000256" key="11">
    <source>
        <dbReference type="ARBA" id="ARBA00022792"/>
    </source>
</evidence>
<keyword evidence="19" id="KW-1185">Reference proteome</keyword>
<dbReference type="PROSITE" id="PS01011">
    <property type="entry name" value="FOLYLPOLYGLU_SYNT_1"/>
    <property type="match status" value="1"/>
</dbReference>
<keyword evidence="14" id="KW-0496">Mitochondrion</keyword>
<dbReference type="InterPro" id="IPR018109">
    <property type="entry name" value="Folylpolyglutamate_synth_CS"/>
</dbReference>
<evidence type="ECO:0000256" key="5">
    <source>
        <dbReference type="ARBA" id="ARBA00008276"/>
    </source>
</evidence>
<keyword evidence="6" id="KW-0963">Cytoplasm</keyword>
<dbReference type="PIRSF" id="PIRSF038895">
    <property type="entry name" value="FPGS"/>
    <property type="match status" value="1"/>
</dbReference>
<dbReference type="SUPFAM" id="SSF53623">
    <property type="entry name" value="MurD-like peptide ligases, catalytic domain"/>
    <property type="match status" value="1"/>
</dbReference>
<proteinExistence type="inferred from homology"/>
<evidence type="ECO:0000256" key="8">
    <source>
        <dbReference type="ARBA" id="ARBA00022598"/>
    </source>
</evidence>
<evidence type="ECO:0000313" key="19">
    <source>
        <dbReference type="Proteomes" id="UP001642483"/>
    </source>
</evidence>
<comment type="pathway">
    <text evidence="4 17">Cofactor biosynthesis; tetrahydrofolylpolyglutamate biosynthesis.</text>
</comment>
<evidence type="ECO:0000256" key="10">
    <source>
        <dbReference type="ARBA" id="ARBA00022741"/>
    </source>
</evidence>
<organism evidence="18 19">
    <name type="scientific">Clavelina lepadiformis</name>
    <name type="common">Light-bulb sea squirt</name>
    <name type="synonym">Ascidia lepadiformis</name>
    <dbReference type="NCBI Taxonomy" id="159417"/>
    <lineage>
        <taxon>Eukaryota</taxon>
        <taxon>Metazoa</taxon>
        <taxon>Chordata</taxon>
        <taxon>Tunicata</taxon>
        <taxon>Ascidiacea</taxon>
        <taxon>Aplousobranchia</taxon>
        <taxon>Clavelinidae</taxon>
        <taxon>Clavelina</taxon>
    </lineage>
</organism>
<dbReference type="Gene3D" id="3.90.190.20">
    <property type="entry name" value="Mur ligase, C-terminal domain"/>
    <property type="match status" value="1"/>
</dbReference>
<comment type="catalytic activity">
    <reaction evidence="16 17">
        <text>(6S)-5,6,7,8-tetrahydrofolyl-(gamma-L-Glu)(n) + L-glutamate + ATP = (6S)-5,6,7,8-tetrahydrofolyl-(gamma-L-Glu)(n+1) + ADP + phosphate + H(+)</text>
        <dbReference type="Rhea" id="RHEA:10580"/>
        <dbReference type="Rhea" id="RHEA-COMP:14738"/>
        <dbReference type="Rhea" id="RHEA-COMP:14740"/>
        <dbReference type="ChEBI" id="CHEBI:15378"/>
        <dbReference type="ChEBI" id="CHEBI:29985"/>
        <dbReference type="ChEBI" id="CHEBI:30616"/>
        <dbReference type="ChEBI" id="CHEBI:43474"/>
        <dbReference type="ChEBI" id="CHEBI:141005"/>
        <dbReference type="ChEBI" id="CHEBI:456216"/>
        <dbReference type="EC" id="6.3.2.17"/>
    </reaction>
</comment>
<keyword evidence="9" id="KW-0479">Metal-binding</keyword>
<evidence type="ECO:0000256" key="15">
    <source>
        <dbReference type="ARBA" id="ARBA00023136"/>
    </source>
</evidence>
<comment type="similarity">
    <text evidence="5 17">Belongs to the folylpolyglutamate synthase family.</text>
</comment>
<dbReference type="InterPro" id="IPR001645">
    <property type="entry name" value="Folylpolyglutamate_synth"/>
</dbReference>
<evidence type="ECO:0000256" key="2">
    <source>
        <dbReference type="ARBA" id="ARBA00004305"/>
    </source>
</evidence>
<dbReference type="InterPro" id="IPR036615">
    <property type="entry name" value="Mur_ligase_C_dom_sf"/>
</dbReference>
<keyword evidence="12" id="KW-0067">ATP-binding</keyword>
<dbReference type="PANTHER" id="PTHR11136">
    <property type="entry name" value="FOLYLPOLYGLUTAMATE SYNTHASE-RELATED"/>
    <property type="match status" value="1"/>
</dbReference>
<evidence type="ECO:0000256" key="16">
    <source>
        <dbReference type="ARBA" id="ARBA00047493"/>
    </source>
</evidence>
<evidence type="ECO:0000256" key="14">
    <source>
        <dbReference type="ARBA" id="ARBA00023128"/>
    </source>
</evidence>
<comment type="function">
    <text evidence="17">Catalyzes conversion of folates to polyglutamate derivatives allowing concentration of folate compounds in the cell and the intracellular retention of these cofactors, which are important substrates for most of the folate-dependent enzymes that are involved in one-carbon transfer reactions involved in purine, pyrimidine and amino acid synthesis.</text>
</comment>
<protein>
    <recommendedName>
        <fullName evidence="17">Folylpolyglutamate synthase</fullName>
        <ecNumber evidence="17">6.3.2.17</ecNumber>
    </recommendedName>
    <alternativeName>
        <fullName evidence="17">Folylpoly-gamma-glutamate synthetase</fullName>
    </alternativeName>
    <alternativeName>
        <fullName evidence="17">Tetrahydrofolylpolyglutamate synthase</fullName>
    </alternativeName>
</protein>
<evidence type="ECO:0000256" key="13">
    <source>
        <dbReference type="ARBA" id="ARBA00022842"/>
    </source>
</evidence>
<evidence type="ECO:0000313" key="18">
    <source>
        <dbReference type="EMBL" id="CAK8690865.1"/>
    </source>
</evidence>
<keyword evidence="10" id="KW-0547">Nucleotide-binding</keyword>
<keyword evidence="11" id="KW-0999">Mitochondrion inner membrane</keyword>
<dbReference type="EC" id="6.3.2.17" evidence="17"/>
<sequence length="525" mass="59481">MAVRFSVRCMVGRCKLRWRGLHKMAVYDYKYEQAVKELNQLQCNKMLSRQEKLDGLGLTVMRQFLQRVEVSQTDLKKLNVIHVSGTKGKGSTCAFVESILRHHGMRTGFYSSPHLLEVRERIRINGKPISTQLFTKYFWEVYEHLDRTKDSYEVKIPSYFYFLTVMAYYVFKHENITATIMEVGIGGAFDCTNVIENPVVCGVSSLGIDHTTMLGNTLSSIAWQKAGIFKKGVPAFTVPQPKEGMDVLVQRAQELGTKLNVTPDFTDYVCADIPKLGLSGEHQKLNASLALQLANAWLNSFKNISSGMCQPFSLNTAFIQGLASCQWNGRAQILKFNNITFYMDGAHTMRSLGCAVKWFTEASTNEQMELNKTCDRVLAFNVTNERDAYNLLSVLLPCNFKHAIFTSNIATLISSDFNDQTNFKNPVEDRLIRVLANRDDWLELCSAQNYPMERCCTNTFPAIADAVCWLAEKRDDKLFRRSLEMMVEYPTSSLGCAQTHLQVLVTGSLHLIGGYLRILQPDINN</sequence>
<dbReference type="Gene3D" id="3.40.1190.10">
    <property type="entry name" value="Mur-like, catalytic domain"/>
    <property type="match status" value="1"/>
</dbReference>
<evidence type="ECO:0000256" key="4">
    <source>
        <dbReference type="ARBA" id="ARBA00005150"/>
    </source>
</evidence>